<dbReference type="PANTHER" id="PTHR15162:SF7">
    <property type="entry name" value="SUCCINYLGLUTAMATE DESUCCINYLASE"/>
    <property type="match status" value="1"/>
</dbReference>
<feature type="compositionally biased region" description="Polar residues" evidence="5">
    <location>
        <begin position="1"/>
        <end position="18"/>
    </location>
</feature>
<gene>
    <name evidence="7" type="ORF">SAMN04489710_108175</name>
</gene>
<dbReference type="GO" id="GO:0005829">
    <property type="term" value="C:cytosol"/>
    <property type="evidence" value="ECO:0007669"/>
    <property type="project" value="TreeGrafter"/>
</dbReference>
<dbReference type="EMBL" id="FOMQ01000008">
    <property type="protein sequence ID" value="SFD91084.1"/>
    <property type="molecule type" value="Genomic_DNA"/>
</dbReference>
<name>A0A1I1W7I7_9BURK</name>
<dbReference type="AlphaFoldDB" id="A0A1I1W7I7"/>
<organism evidence="7 8">
    <name type="scientific">Paracidovorax konjaci</name>
    <dbReference type="NCBI Taxonomy" id="32040"/>
    <lineage>
        <taxon>Bacteria</taxon>
        <taxon>Pseudomonadati</taxon>
        <taxon>Pseudomonadota</taxon>
        <taxon>Betaproteobacteria</taxon>
        <taxon>Burkholderiales</taxon>
        <taxon>Comamonadaceae</taxon>
        <taxon>Paracidovorax</taxon>
    </lineage>
</organism>
<keyword evidence="3" id="KW-0378">Hydrolase</keyword>
<feature type="region of interest" description="Disordered" evidence="5">
    <location>
        <begin position="1"/>
        <end position="22"/>
    </location>
</feature>
<keyword evidence="4" id="KW-0862">Zinc</keyword>
<evidence type="ECO:0000256" key="1">
    <source>
        <dbReference type="ARBA" id="ARBA00001947"/>
    </source>
</evidence>
<comment type="cofactor">
    <cofactor evidence="1">
        <name>Zn(2+)</name>
        <dbReference type="ChEBI" id="CHEBI:29105"/>
    </cofactor>
</comment>
<dbReference type="SUPFAM" id="SSF53187">
    <property type="entry name" value="Zn-dependent exopeptidases"/>
    <property type="match status" value="1"/>
</dbReference>
<keyword evidence="8" id="KW-1185">Reference proteome</keyword>
<evidence type="ECO:0000313" key="7">
    <source>
        <dbReference type="EMBL" id="SFD91084.1"/>
    </source>
</evidence>
<accession>A0A1I1W7I7</accession>
<evidence type="ECO:0000256" key="3">
    <source>
        <dbReference type="ARBA" id="ARBA00022801"/>
    </source>
</evidence>
<dbReference type="InterPro" id="IPR050178">
    <property type="entry name" value="AspA/AstE_fam"/>
</dbReference>
<dbReference type="InterPro" id="IPR055438">
    <property type="entry name" value="AstE_AspA_cat"/>
</dbReference>
<proteinExistence type="predicted"/>
<feature type="domain" description="Succinylglutamate desuccinylase/Aspartoacylase catalytic" evidence="6">
    <location>
        <begin position="52"/>
        <end position="200"/>
    </location>
</feature>
<evidence type="ECO:0000256" key="4">
    <source>
        <dbReference type="ARBA" id="ARBA00022833"/>
    </source>
</evidence>
<sequence length="339" mass="36851">MMDRTPTTGAAPLPSSNGPAPLRFALPRPDLGPWRAGNTGTEGVWTFEAGRPGRHVLLTALVHGNELCGAWALADLLAAGVRPQAGRLTLAFCNLAAFDRFDPQDHDASRFVEEDMNRQWSDERLDAPTTAERRRAAALRPFVREADWLLDLHSMHEPGAPLLLTGPHARNQQLARHMGAPEYVVADAGHRDGVRMRDYGRFGRPDVEEGDPQGTRSLLIECGFHGDPASRTVARDQCARFLAAAGTVEAAALPGWRLPDAPRQWVLEVTGPVVARSSGFRFTRPVAALEVIPRAGTVIGDNDGEPVATPYDDCVLVMPSTRQARAGVTVVRFARRSLL</sequence>
<keyword evidence="2" id="KW-0479">Metal-binding</keyword>
<reference evidence="8" key="1">
    <citation type="submission" date="2016-10" db="EMBL/GenBank/DDBJ databases">
        <authorList>
            <person name="Varghese N."/>
            <person name="Submissions S."/>
        </authorList>
    </citation>
    <scope>NUCLEOTIDE SEQUENCE [LARGE SCALE GENOMIC DNA]</scope>
    <source>
        <strain evidence="8">DSM 7481</strain>
    </source>
</reference>
<dbReference type="Gene3D" id="3.40.630.10">
    <property type="entry name" value="Zn peptidases"/>
    <property type="match status" value="1"/>
</dbReference>
<dbReference type="GO" id="GO:0016788">
    <property type="term" value="F:hydrolase activity, acting on ester bonds"/>
    <property type="evidence" value="ECO:0007669"/>
    <property type="project" value="InterPro"/>
</dbReference>
<dbReference type="PANTHER" id="PTHR15162">
    <property type="entry name" value="ASPARTOACYLASE"/>
    <property type="match status" value="1"/>
</dbReference>
<evidence type="ECO:0000256" key="5">
    <source>
        <dbReference type="SAM" id="MobiDB-lite"/>
    </source>
</evidence>
<dbReference type="Pfam" id="PF24827">
    <property type="entry name" value="AstE_AspA_cat"/>
    <property type="match status" value="1"/>
</dbReference>
<protein>
    <submittedName>
        <fullName evidence="7">Succinylglutamate desuccinylase / Aspartoacylase family protein</fullName>
    </submittedName>
</protein>
<evidence type="ECO:0000256" key="2">
    <source>
        <dbReference type="ARBA" id="ARBA00022723"/>
    </source>
</evidence>
<evidence type="ECO:0000259" key="6">
    <source>
        <dbReference type="Pfam" id="PF24827"/>
    </source>
</evidence>
<dbReference type="Proteomes" id="UP000199517">
    <property type="component" value="Unassembled WGS sequence"/>
</dbReference>
<evidence type="ECO:0000313" key="8">
    <source>
        <dbReference type="Proteomes" id="UP000199517"/>
    </source>
</evidence>
<dbReference type="GO" id="GO:0046872">
    <property type="term" value="F:metal ion binding"/>
    <property type="evidence" value="ECO:0007669"/>
    <property type="project" value="UniProtKB-KW"/>
</dbReference>
<dbReference type="STRING" id="32040.SAMN04489710_108175"/>